<evidence type="ECO:0000313" key="8">
    <source>
        <dbReference type="Proteomes" id="UP000016662"/>
    </source>
</evidence>
<proteinExistence type="inferred from homology"/>
<dbReference type="GO" id="GO:0003735">
    <property type="term" value="F:structural constituent of ribosome"/>
    <property type="evidence" value="ECO:0007669"/>
    <property type="project" value="InterPro"/>
</dbReference>
<organism evidence="7 8">
    <name type="scientific">Ruminococcus callidus ATCC 27760</name>
    <dbReference type="NCBI Taxonomy" id="411473"/>
    <lineage>
        <taxon>Bacteria</taxon>
        <taxon>Bacillati</taxon>
        <taxon>Bacillota</taxon>
        <taxon>Clostridia</taxon>
        <taxon>Eubacteriales</taxon>
        <taxon>Oscillospiraceae</taxon>
        <taxon>Ruminococcus</taxon>
    </lineage>
</organism>
<dbReference type="OrthoDB" id="9793353at2"/>
<keyword evidence="8" id="KW-1185">Reference proteome</keyword>
<dbReference type="Pfam" id="PF00276">
    <property type="entry name" value="Ribosomal_L23"/>
    <property type="match status" value="1"/>
</dbReference>
<keyword evidence="4 6" id="KW-0689">Ribosomal protein</keyword>
<keyword evidence="3 6" id="KW-0694">RNA-binding</keyword>
<dbReference type="GO" id="GO:1990904">
    <property type="term" value="C:ribonucleoprotein complex"/>
    <property type="evidence" value="ECO:0007669"/>
    <property type="project" value="UniProtKB-KW"/>
</dbReference>
<dbReference type="NCBIfam" id="NF004363">
    <property type="entry name" value="PRK05738.2-4"/>
    <property type="match status" value="1"/>
</dbReference>
<dbReference type="HOGENOM" id="CLU_037562_3_2_9"/>
<evidence type="ECO:0000256" key="2">
    <source>
        <dbReference type="ARBA" id="ARBA00022730"/>
    </source>
</evidence>
<accession>U2KXR8</accession>
<evidence type="ECO:0000256" key="4">
    <source>
        <dbReference type="ARBA" id="ARBA00022980"/>
    </source>
</evidence>
<dbReference type="GO" id="GO:0006412">
    <property type="term" value="P:translation"/>
    <property type="evidence" value="ECO:0007669"/>
    <property type="project" value="UniProtKB-UniRule"/>
</dbReference>
<dbReference type="GO" id="GO:0005840">
    <property type="term" value="C:ribosome"/>
    <property type="evidence" value="ECO:0007669"/>
    <property type="project" value="UniProtKB-KW"/>
</dbReference>
<keyword evidence="2 6" id="KW-0699">rRNA-binding</keyword>
<dbReference type="InterPro" id="IPR012677">
    <property type="entry name" value="Nucleotide-bd_a/b_plait_sf"/>
</dbReference>
<evidence type="ECO:0000256" key="5">
    <source>
        <dbReference type="ARBA" id="ARBA00023274"/>
    </source>
</evidence>
<dbReference type="Proteomes" id="UP000016662">
    <property type="component" value="Unassembled WGS sequence"/>
</dbReference>
<name>U2KXR8_9FIRM</name>
<dbReference type="GeneID" id="93692871"/>
<comment type="caution">
    <text evidence="7">The sequence shown here is derived from an EMBL/GenBank/DDBJ whole genome shotgun (WGS) entry which is preliminary data.</text>
</comment>
<dbReference type="Gene3D" id="3.30.70.330">
    <property type="match status" value="1"/>
</dbReference>
<dbReference type="FunFam" id="3.30.70.330:FF:000001">
    <property type="entry name" value="50S ribosomal protein L23"/>
    <property type="match status" value="1"/>
</dbReference>
<gene>
    <name evidence="6" type="primary">rplW</name>
    <name evidence="7" type="ORF">RUMCAL_00585</name>
</gene>
<comment type="function">
    <text evidence="6">One of the early assembly proteins it binds 23S rRNA. One of the proteins that surrounds the polypeptide exit tunnel on the outside of the ribosome. Forms the main docking site for trigger factor binding to the ribosome.</text>
</comment>
<comment type="similarity">
    <text evidence="1 6">Belongs to the universal ribosomal protein uL23 family.</text>
</comment>
<dbReference type="InterPro" id="IPR012678">
    <property type="entry name" value="Ribosomal_uL23/eL15/eS24_sf"/>
</dbReference>
<dbReference type="InterPro" id="IPR013025">
    <property type="entry name" value="Ribosomal_uL23-like"/>
</dbReference>
<evidence type="ECO:0000313" key="7">
    <source>
        <dbReference type="EMBL" id="ERJ97062.1"/>
    </source>
</evidence>
<dbReference type="PATRIC" id="fig|411473.3.peg.457"/>
<comment type="subunit">
    <text evidence="6">Part of the 50S ribosomal subunit. Contacts protein L29, and trigger factor when it is bound to the ribosome.</text>
</comment>
<dbReference type="STRING" id="411473.RUMCAL_00585"/>
<dbReference type="SUPFAM" id="SSF54189">
    <property type="entry name" value="Ribosomal proteins S24e, L23 and L15e"/>
    <property type="match status" value="1"/>
</dbReference>
<dbReference type="HAMAP" id="MF_01369_B">
    <property type="entry name" value="Ribosomal_uL23_B"/>
    <property type="match status" value="1"/>
</dbReference>
<keyword evidence="5 6" id="KW-0687">Ribonucleoprotein</keyword>
<evidence type="ECO:0000256" key="6">
    <source>
        <dbReference type="HAMAP-Rule" id="MF_01369"/>
    </source>
</evidence>
<reference evidence="7 8" key="1">
    <citation type="submission" date="2013-07" db="EMBL/GenBank/DDBJ databases">
        <authorList>
            <person name="Weinstock G."/>
            <person name="Sodergren E."/>
            <person name="Wylie T."/>
            <person name="Fulton L."/>
            <person name="Fulton R."/>
            <person name="Fronick C."/>
            <person name="O'Laughlin M."/>
            <person name="Godfrey J."/>
            <person name="Miner T."/>
            <person name="Herter B."/>
            <person name="Appelbaum E."/>
            <person name="Cordes M."/>
            <person name="Lek S."/>
            <person name="Wollam A."/>
            <person name="Pepin K.H."/>
            <person name="Palsikar V.B."/>
            <person name="Mitreva M."/>
            <person name="Wilson R.K."/>
        </authorList>
    </citation>
    <scope>NUCLEOTIDE SEQUENCE [LARGE SCALE GENOMIC DNA]</scope>
    <source>
        <strain evidence="7 8">ATCC 27760</strain>
    </source>
</reference>
<dbReference type="PANTHER" id="PTHR11620">
    <property type="entry name" value="60S RIBOSOMAL PROTEIN L23A"/>
    <property type="match status" value="1"/>
</dbReference>
<dbReference type="GO" id="GO:0019843">
    <property type="term" value="F:rRNA binding"/>
    <property type="evidence" value="ECO:0007669"/>
    <property type="project" value="UniProtKB-UniRule"/>
</dbReference>
<evidence type="ECO:0000256" key="3">
    <source>
        <dbReference type="ARBA" id="ARBA00022884"/>
    </source>
</evidence>
<dbReference type="AlphaFoldDB" id="U2KXR8"/>
<dbReference type="EMBL" id="AWVF01000064">
    <property type="protein sequence ID" value="ERJ97062.1"/>
    <property type="molecule type" value="Genomic_DNA"/>
</dbReference>
<dbReference type="eggNOG" id="COG0089">
    <property type="taxonomic scope" value="Bacteria"/>
</dbReference>
<protein>
    <recommendedName>
        <fullName evidence="6">Large ribosomal subunit protein uL23</fullName>
    </recommendedName>
</protein>
<sequence>MKAAQDIILTPVITERSVDDMAESKYTFKVAKDANKVEIAKAAEELFQVQVLKVNTVNCTGHTKRMGRSVGKRPDFKKAVITINPEPTPDKDGKKRKGTIEFFDGMF</sequence>
<evidence type="ECO:0000256" key="1">
    <source>
        <dbReference type="ARBA" id="ARBA00006700"/>
    </source>
</evidence>
<dbReference type="RefSeq" id="WP_021681264.1">
    <property type="nucleotide sequence ID" value="NZ_KI260338.1"/>
</dbReference>